<protein>
    <submittedName>
        <fullName evidence="1">Uncharacterized protein</fullName>
    </submittedName>
</protein>
<accession>A0A0G0UJJ9</accession>
<dbReference type="Proteomes" id="UP000033858">
    <property type="component" value="Unassembled WGS sequence"/>
</dbReference>
<name>A0A0G0UJJ9_9BACT</name>
<proteinExistence type="predicted"/>
<evidence type="ECO:0000313" key="1">
    <source>
        <dbReference type="EMBL" id="KKR87656.1"/>
    </source>
</evidence>
<reference evidence="1 2" key="1">
    <citation type="journal article" date="2015" name="Nature">
        <title>rRNA introns, odd ribosomes, and small enigmatic genomes across a large radiation of phyla.</title>
        <authorList>
            <person name="Brown C.T."/>
            <person name="Hug L.A."/>
            <person name="Thomas B.C."/>
            <person name="Sharon I."/>
            <person name="Castelle C.J."/>
            <person name="Singh A."/>
            <person name="Wilkins M.J."/>
            <person name="Williams K.H."/>
            <person name="Banfield J.F."/>
        </authorList>
    </citation>
    <scope>NUCLEOTIDE SEQUENCE [LARGE SCALE GENOMIC DNA]</scope>
</reference>
<comment type="caution">
    <text evidence="1">The sequence shown here is derived from an EMBL/GenBank/DDBJ whole genome shotgun (WGS) entry which is preliminary data.</text>
</comment>
<organism evidence="1 2">
    <name type="scientific">Candidatus Woesebacteria bacterium GW2011_GWB1_41_10</name>
    <dbReference type="NCBI Taxonomy" id="1618577"/>
    <lineage>
        <taxon>Bacteria</taxon>
        <taxon>Candidatus Woeseibacteriota</taxon>
    </lineage>
</organism>
<evidence type="ECO:0000313" key="2">
    <source>
        <dbReference type="Proteomes" id="UP000033858"/>
    </source>
</evidence>
<dbReference type="EMBL" id="LCAE01000004">
    <property type="protein sequence ID" value="KKR87656.1"/>
    <property type="molecule type" value="Genomic_DNA"/>
</dbReference>
<dbReference type="AlphaFoldDB" id="A0A0G0UJJ9"/>
<gene>
    <name evidence="1" type="ORF">UU32_C0004G0021</name>
</gene>
<sequence length="194" mass="20150">MDANGAFTLGDTGDTGAIDTSDWDIDATGAMTNMSFDANGTGNSITNIESADIADGTIAEVDLKVVDTAADEECFTYESTTGDFEWQDCAASIAADSLDFDDFTDTMALDADTSIAAGAAEEITYNKTFTDATSENGFVMNFTASDTTSGTTAQYGLYLNNIASTEGTDALIALNNADADDAVGDGIAFTVWLI</sequence>